<dbReference type="InterPro" id="IPR003780">
    <property type="entry name" value="COX15/CtaA_fam"/>
</dbReference>
<evidence type="ECO:0000256" key="9">
    <source>
        <dbReference type="ARBA" id="ARBA00023136"/>
    </source>
</evidence>
<keyword evidence="2" id="KW-1003">Cell membrane</keyword>
<dbReference type="InterPro" id="IPR050450">
    <property type="entry name" value="COX15/CtaA_HemeA_synthase"/>
</dbReference>
<dbReference type="EMBL" id="FQ312005">
    <property type="protein sequence ID" value="CBW25149.1"/>
    <property type="molecule type" value="Genomic_DNA"/>
</dbReference>
<dbReference type="PANTHER" id="PTHR35457:SF1">
    <property type="entry name" value="HEME A SYNTHASE"/>
    <property type="match status" value="1"/>
</dbReference>
<dbReference type="OrthoDB" id="1447144at2"/>
<accession>E1X2V4</accession>
<name>E1X2V4_HALMS</name>
<protein>
    <submittedName>
        <fullName evidence="13">Cytochrome oxidase assembly protein</fullName>
    </submittedName>
</protein>
<feature type="transmembrane region" description="Helical" evidence="12">
    <location>
        <begin position="12"/>
        <end position="31"/>
    </location>
</feature>
<evidence type="ECO:0000256" key="6">
    <source>
        <dbReference type="ARBA" id="ARBA00023002"/>
    </source>
</evidence>
<reference evidence="14" key="1">
    <citation type="journal article" date="2013" name="ISME J.">
        <title>A small predatory core genome in the divergent marine Bacteriovorax marinus SJ and the terrestrial Bdellovibrio bacteriovorus.</title>
        <authorList>
            <person name="Crossman L.C."/>
            <person name="Chen H."/>
            <person name="Cerdeno-Tarraga A.M."/>
            <person name="Brooks K."/>
            <person name="Quail M.A."/>
            <person name="Pineiro S.A."/>
            <person name="Hobley L."/>
            <person name="Sockett R.E."/>
            <person name="Bentley S.D."/>
            <person name="Parkhill J."/>
            <person name="Williams H.N."/>
            <person name="Stine O.C."/>
        </authorList>
    </citation>
    <scope>NUCLEOTIDE SEQUENCE [LARGE SCALE GENOMIC DNA]</scope>
    <source>
        <strain evidence="14">ATCC BAA-682 / DSM 15412 / SJ</strain>
    </source>
</reference>
<dbReference type="KEGG" id="bmx:BMS_0217"/>
<feature type="transmembrane region" description="Helical" evidence="12">
    <location>
        <begin position="86"/>
        <end position="104"/>
    </location>
</feature>
<evidence type="ECO:0000256" key="11">
    <source>
        <dbReference type="ARBA" id="ARBA00023444"/>
    </source>
</evidence>
<evidence type="ECO:0000313" key="13">
    <source>
        <dbReference type="EMBL" id="CBW25149.1"/>
    </source>
</evidence>
<keyword evidence="5 12" id="KW-1133">Transmembrane helix</keyword>
<comment type="subcellular location">
    <subcellularLocation>
        <location evidence="1">Membrane</location>
        <topology evidence="1">Multi-pass membrane protein</topology>
    </subcellularLocation>
</comment>
<gene>
    <name evidence="13" type="ordered locus">BMS_0217</name>
</gene>
<evidence type="ECO:0000256" key="7">
    <source>
        <dbReference type="ARBA" id="ARBA00023004"/>
    </source>
</evidence>
<feature type="transmembrane region" description="Helical" evidence="12">
    <location>
        <begin position="232"/>
        <end position="250"/>
    </location>
</feature>
<keyword evidence="4" id="KW-0479">Metal-binding</keyword>
<evidence type="ECO:0000313" key="14">
    <source>
        <dbReference type="Proteomes" id="UP000008963"/>
    </source>
</evidence>
<comment type="pathway">
    <text evidence="11">Porphyrin-containing compound metabolism.</text>
</comment>
<dbReference type="eggNOG" id="COG1612">
    <property type="taxonomic scope" value="Bacteria"/>
</dbReference>
<evidence type="ECO:0000256" key="8">
    <source>
        <dbReference type="ARBA" id="ARBA00023133"/>
    </source>
</evidence>
<dbReference type="HOGENOM" id="CLU_041525_1_0_7"/>
<keyword evidence="9 12" id="KW-0472">Membrane</keyword>
<dbReference type="AlphaFoldDB" id="E1X2V4"/>
<sequence length="322" mass="35854">MLASDRHPKYRKLLSICIFTIFFLILVGGLVRSTGSGLGCPDWPKCFGQYIPPTHISELPLDYKEKYKIAGKVIADFNPVKTWIEYINRLVGATTGILVFLLALASSSYKNEDKPIIYLSWATVFAVGFNGWLGSVVVSTHLKPVIITLHMLAAVFTVFLLLEARVRSDENNLIFHLDKQLAGPLKKILIVLILLTFGQIVLGTQVREEIDHLSHDGVLRELWISKLGLEYLVHRSYSILLVLIHGYLYFKVSKLNATHSRIIGWTKVTCAIVGVNILSGIALAYGSVPPAVQPVHLLFGLMLSCSQYFLFTLVTKSSALEV</sequence>
<evidence type="ECO:0000256" key="5">
    <source>
        <dbReference type="ARBA" id="ARBA00022989"/>
    </source>
</evidence>
<keyword evidence="6" id="KW-0560">Oxidoreductase</keyword>
<keyword evidence="7" id="KW-0408">Iron</keyword>
<dbReference type="PATRIC" id="fig|862908.3.peg.209"/>
<dbReference type="GO" id="GO:0046872">
    <property type="term" value="F:metal ion binding"/>
    <property type="evidence" value="ECO:0007669"/>
    <property type="project" value="UniProtKB-KW"/>
</dbReference>
<feature type="transmembrane region" description="Helical" evidence="12">
    <location>
        <begin position="116"/>
        <end position="133"/>
    </location>
</feature>
<dbReference type="Proteomes" id="UP000008963">
    <property type="component" value="Chromosome"/>
</dbReference>
<evidence type="ECO:0000256" key="1">
    <source>
        <dbReference type="ARBA" id="ARBA00004141"/>
    </source>
</evidence>
<keyword evidence="10" id="KW-1015">Disulfide bond</keyword>
<dbReference type="PANTHER" id="PTHR35457">
    <property type="entry name" value="HEME A SYNTHASE"/>
    <property type="match status" value="1"/>
</dbReference>
<dbReference type="STRING" id="862908.BMS_0217"/>
<evidence type="ECO:0000256" key="10">
    <source>
        <dbReference type="ARBA" id="ARBA00023157"/>
    </source>
</evidence>
<feature type="transmembrane region" description="Helical" evidence="12">
    <location>
        <begin position="185"/>
        <end position="202"/>
    </location>
</feature>
<feature type="transmembrane region" description="Helical" evidence="12">
    <location>
        <begin position="145"/>
        <end position="164"/>
    </location>
</feature>
<dbReference type="GO" id="GO:0006784">
    <property type="term" value="P:heme A biosynthetic process"/>
    <property type="evidence" value="ECO:0007669"/>
    <property type="project" value="InterPro"/>
</dbReference>
<dbReference type="GO" id="GO:0016491">
    <property type="term" value="F:oxidoreductase activity"/>
    <property type="evidence" value="ECO:0007669"/>
    <property type="project" value="UniProtKB-KW"/>
</dbReference>
<evidence type="ECO:0000256" key="2">
    <source>
        <dbReference type="ARBA" id="ARBA00022475"/>
    </source>
</evidence>
<feature type="transmembrane region" description="Helical" evidence="12">
    <location>
        <begin position="262"/>
        <end position="285"/>
    </location>
</feature>
<dbReference type="GO" id="GO:0016020">
    <property type="term" value="C:membrane"/>
    <property type="evidence" value="ECO:0007669"/>
    <property type="project" value="UniProtKB-SubCell"/>
</dbReference>
<evidence type="ECO:0000256" key="3">
    <source>
        <dbReference type="ARBA" id="ARBA00022692"/>
    </source>
</evidence>
<keyword evidence="3 12" id="KW-0812">Transmembrane</keyword>
<evidence type="ECO:0000256" key="12">
    <source>
        <dbReference type="SAM" id="Phobius"/>
    </source>
</evidence>
<keyword evidence="8" id="KW-0350">Heme biosynthesis</keyword>
<keyword evidence="14" id="KW-1185">Reference proteome</keyword>
<feature type="transmembrane region" description="Helical" evidence="12">
    <location>
        <begin position="297"/>
        <end position="315"/>
    </location>
</feature>
<dbReference type="RefSeq" id="WP_014242938.1">
    <property type="nucleotide sequence ID" value="NC_016620.1"/>
</dbReference>
<dbReference type="Pfam" id="PF02628">
    <property type="entry name" value="COX15-CtaA"/>
    <property type="match status" value="1"/>
</dbReference>
<evidence type="ECO:0000256" key="4">
    <source>
        <dbReference type="ARBA" id="ARBA00022723"/>
    </source>
</evidence>
<organism evidence="13 14">
    <name type="scientific">Halobacteriovorax marinus (strain ATCC BAA-682 / DSM 15412 / SJ)</name>
    <name type="common">Bacteriovorax marinus</name>
    <dbReference type="NCBI Taxonomy" id="862908"/>
    <lineage>
        <taxon>Bacteria</taxon>
        <taxon>Pseudomonadati</taxon>
        <taxon>Bdellovibrionota</taxon>
        <taxon>Bacteriovoracia</taxon>
        <taxon>Bacteriovoracales</taxon>
        <taxon>Halobacteriovoraceae</taxon>
        <taxon>Halobacteriovorax</taxon>
    </lineage>
</organism>
<proteinExistence type="predicted"/>